<keyword evidence="9" id="KW-1185">Reference proteome</keyword>
<evidence type="ECO:0000256" key="2">
    <source>
        <dbReference type="ARBA" id="ARBA00022475"/>
    </source>
</evidence>
<evidence type="ECO:0000256" key="1">
    <source>
        <dbReference type="ARBA" id="ARBA00004236"/>
    </source>
</evidence>
<keyword evidence="8" id="KW-0969">Cilium</keyword>
<feature type="region of interest" description="Disordered" evidence="6">
    <location>
        <begin position="119"/>
        <end position="140"/>
    </location>
</feature>
<organism evidence="8 9">
    <name type="scientific">Alkalicaulis satelles</name>
    <dbReference type="NCBI Taxonomy" id="2609175"/>
    <lineage>
        <taxon>Bacteria</taxon>
        <taxon>Pseudomonadati</taxon>
        <taxon>Pseudomonadota</taxon>
        <taxon>Alphaproteobacteria</taxon>
        <taxon>Maricaulales</taxon>
        <taxon>Maricaulaceae</taxon>
        <taxon>Alkalicaulis</taxon>
    </lineage>
</organism>
<sequence length="140" mass="14709">MGKGGSQISGTGVDQVDFIRFFAALILVLGLLGGLALILRKGWVPPGFASFSQFQAPRSARRLGVRESLVIDPRRRVVIVRADGKDHVVLLGLNGETVLDAVPAPPEPVFEPVFEPEIAAQDSADDAGDKPGTGPGGRTP</sequence>
<feature type="transmembrane region" description="Helical" evidence="7">
    <location>
        <begin position="18"/>
        <end position="39"/>
    </location>
</feature>
<dbReference type="EMBL" id="VWOJ01000002">
    <property type="protein sequence ID" value="KAA5803463.1"/>
    <property type="molecule type" value="Genomic_DNA"/>
</dbReference>
<keyword evidence="5 7" id="KW-0472">Membrane</keyword>
<dbReference type="GO" id="GO:0044781">
    <property type="term" value="P:bacterial-type flagellum organization"/>
    <property type="evidence" value="ECO:0007669"/>
    <property type="project" value="InterPro"/>
</dbReference>
<accession>A0A5M6ZFD5</accession>
<evidence type="ECO:0000256" key="4">
    <source>
        <dbReference type="ARBA" id="ARBA00022989"/>
    </source>
</evidence>
<dbReference type="AlphaFoldDB" id="A0A5M6ZFD5"/>
<dbReference type="Proteomes" id="UP000325122">
    <property type="component" value="Unassembled WGS sequence"/>
</dbReference>
<keyword evidence="8" id="KW-0282">Flagellum</keyword>
<gene>
    <name evidence="8" type="ORF">F1654_06555</name>
</gene>
<keyword evidence="4 7" id="KW-1133">Transmembrane helix</keyword>
<protein>
    <submittedName>
        <fullName evidence="8">Flagellar biosynthetic protein FliO</fullName>
    </submittedName>
</protein>
<keyword evidence="8" id="KW-0966">Cell projection</keyword>
<keyword evidence="2" id="KW-1003">Cell membrane</keyword>
<evidence type="ECO:0000256" key="7">
    <source>
        <dbReference type="SAM" id="Phobius"/>
    </source>
</evidence>
<dbReference type="Pfam" id="PF04347">
    <property type="entry name" value="FliO"/>
    <property type="match status" value="1"/>
</dbReference>
<evidence type="ECO:0000256" key="3">
    <source>
        <dbReference type="ARBA" id="ARBA00022692"/>
    </source>
</evidence>
<comment type="caution">
    <text evidence="8">The sequence shown here is derived from an EMBL/GenBank/DDBJ whole genome shotgun (WGS) entry which is preliminary data.</text>
</comment>
<evidence type="ECO:0000256" key="5">
    <source>
        <dbReference type="ARBA" id="ARBA00023136"/>
    </source>
</evidence>
<comment type="subcellular location">
    <subcellularLocation>
        <location evidence="1">Cell membrane</location>
    </subcellularLocation>
</comment>
<keyword evidence="3 7" id="KW-0812">Transmembrane</keyword>
<dbReference type="InterPro" id="IPR022781">
    <property type="entry name" value="Flagellar_biosynth_FliO"/>
</dbReference>
<evidence type="ECO:0000313" key="8">
    <source>
        <dbReference type="EMBL" id="KAA5803463.1"/>
    </source>
</evidence>
<evidence type="ECO:0000256" key="6">
    <source>
        <dbReference type="SAM" id="MobiDB-lite"/>
    </source>
</evidence>
<evidence type="ECO:0000313" key="9">
    <source>
        <dbReference type="Proteomes" id="UP000325122"/>
    </source>
</evidence>
<dbReference type="GO" id="GO:0016020">
    <property type="term" value="C:membrane"/>
    <property type="evidence" value="ECO:0007669"/>
    <property type="project" value="InterPro"/>
</dbReference>
<proteinExistence type="predicted"/>
<name>A0A5M6ZFD5_9PROT</name>
<feature type="compositionally biased region" description="Gly residues" evidence="6">
    <location>
        <begin position="131"/>
        <end position="140"/>
    </location>
</feature>
<reference evidence="8 9" key="1">
    <citation type="submission" date="2019-09" db="EMBL/GenBank/DDBJ databases">
        <authorList>
            <person name="Kevbrin V."/>
            <person name="Grouzdev D.S."/>
        </authorList>
    </citation>
    <scope>NUCLEOTIDE SEQUENCE [LARGE SCALE GENOMIC DNA]</scope>
    <source>
        <strain evidence="8 9">G-192</strain>
    </source>
</reference>